<evidence type="ECO:0000256" key="11">
    <source>
        <dbReference type="ARBA" id="ARBA00023295"/>
    </source>
</evidence>
<evidence type="ECO:0000256" key="9">
    <source>
        <dbReference type="ARBA" id="ARBA00023157"/>
    </source>
</evidence>
<feature type="domain" description="Beta-mannosidase Ig-fold" evidence="15">
    <location>
        <begin position="701"/>
        <end position="786"/>
    </location>
</feature>
<keyword evidence="18" id="KW-1185">Reference proteome</keyword>
<dbReference type="InterPro" id="IPR041625">
    <property type="entry name" value="Beta-mannosidase_Ig"/>
</dbReference>
<evidence type="ECO:0000313" key="17">
    <source>
        <dbReference type="EnsemblMetazoa" id="CLYHEMP002913.1"/>
    </source>
</evidence>
<dbReference type="Gene3D" id="2.60.120.260">
    <property type="entry name" value="Galactose-binding domain-like"/>
    <property type="match status" value="1"/>
</dbReference>
<dbReference type="EnsemblMetazoa" id="CLYHEMT002913.1">
    <property type="protein sequence ID" value="CLYHEMP002913.1"/>
    <property type="gene ID" value="CLYHEMG002913"/>
</dbReference>
<dbReference type="InterPro" id="IPR006103">
    <property type="entry name" value="Glyco_hydro_2_cat"/>
</dbReference>
<feature type="domain" description="Beta-mannosidase-like galactose-binding" evidence="16">
    <location>
        <begin position="2"/>
        <end position="111"/>
    </location>
</feature>
<dbReference type="InterPro" id="IPR017853">
    <property type="entry name" value="GH"/>
</dbReference>
<evidence type="ECO:0000256" key="1">
    <source>
        <dbReference type="ARBA" id="ARBA00000829"/>
    </source>
</evidence>
<dbReference type="InterPro" id="IPR036156">
    <property type="entry name" value="Beta-gal/glucu_dom_sf"/>
</dbReference>
<dbReference type="AlphaFoldDB" id="A0A7M5UXM8"/>
<comment type="catalytic activity">
    <reaction evidence="1">
        <text>Hydrolysis of terminal, non-reducing beta-D-mannose residues in beta-D-mannosides.</text>
        <dbReference type="EC" id="3.2.1.25"/>
    </reaction>
</comment>
<dbReference type="RefSeq" id="XP_066923258.1">
    <property type="nucleotide sequence ID" value="XM_067067157.1"/>
</dbReference>
<accession>A0A7M5UXM8</accession>
<keyword evidence="8" id="KW-0378">Hydrolase</keyword>
<dbReference type="OrthoDB" id="2866996at2759"/>
<sequence length="789" mass="91728">MRLTFEGIDTVASIFVNGICIAKSSNMFASLSVPVHSLLISNNILEVKFESPTLYAKNQSDLYLNKFGYKIPPVVAPPAQHGRDHPNFIRKEQCSFSWDWGPSVPTIGIWQPAYLEMSDTVFLDKIKVSTFLQNGTWTLIYEIIVESFVKQQIHILYQFLNSEWNEVHDVVEGVQLIKLSPIVVKDESVNKWWPTGYGGQYLYTAIVDVYDSSLSVPAIHKEVKFGFRTVELVEEPIENSEGLSFYFKINGQPIFLKGANWIPADSFQEDVTDYRLEELMTSAKMANINALRVWGGGIYEKDKFYQLADEQGILIWQDLMFAVALYPVNEEFLQSVSQEISYQTRRLHHHPSIIAWSGNNENEAAIAQSWWDEVKTNRERLTTDYGKLYADTIKPIIESEDKTRPYFLSSPSNGNENVAEKYIAKNPQDERFGDVHFYDYKKDCWDPDTFPKPRFASEYGYQSYPSFQLLEEVSWKMKDQLYWNSSLMFHRQHHANGNMEIEAFVRQHFELPRSSKNTTLYLSMMVYLSQIVQSLCIKYESEHYRRLQDTLIDGKGHTMGALYWQLNDIWPGPSWSSLEYNGQWKILHYDVEKFFAPTSLSAYRNKDSIVVNIVRDHISNEKKLLCNISFHDWKEFGILWNKTWLLDLSSNQHSIEIFQKSITELQLPESSYMTAQLMDFETGDVVSSTELFLSNFSGDTLKNPNIKWRIDRTQRKENGVDFDVILSLDAPSAFVWLDTPNRGRFRENGILINTPTRRISFLSYHEKSNNQKVDFMENVTVKSLYNVWH</sequence>
<dbReference type="InterPro" id="IPR054593">
    <property type="entry name" value="Beta-mannosidase-like_N2"/>
</dbReference>
<dbReference type="PANTHER" id="PTHR43730">
    <property type="entry name" value="BETA-MANNOSIDASE"/>
    <property type="match status" value="1"/>
</dbReference>
<evidence type="ECO:0000256" key="6">
    <source>
        <dbReference type="ARBA" id="ARBA00015707"/>
    </source>
</evidence>
<name>A0A7M5UXM8_9CNID</name>
<dbReference type="Pfam" id="PF17753">
    <property type="entry name" value="Ig_mannosidase"/>
    <property type="match status" value="1"/>
</dbReference>
<evidence type="ECO:0000256" key="2">
    <source>
        <dbReference type="ARBA" id="ARBA00003150"/>
    </source>
</evidence>
<dbReference type="Gene3D" id="2.60.40.10">
    <property type="entry name" value="Immunoglobulins"/>
    <property type="match status" value="2"/>
</dbReference>
<evidence type="ECO:0000256" key="5">
    <source>
        <dbReference type="ARBA" id="ARBA00012754"/>
    </source>
</evidence>
<comment type="similarity">
    <text evidence="3">Belongs to the glycosyl hydrolase 2 family.</text>
</comment>
<dbReference type="SUPFAM" id="SSF49785">
    <property type="entry name" value="Galactose-binding domain-like"/>
    <property type="match status" value="1"/>
</dbReference>
<dbReference type="EC" id="3.2.1.25" evidence="5"/>
<dbReference type="SUPFAM" id="SSF49303">
    <property type="entry name" value="beta-Galactosidase/glucuronidase domain"/>
    <property type="match status" value="1"/>
</dbReference>
<dbReference type="InterPro" id="IPR008979">
    <property type="entry name" value="Galactose-bd-like_sf"/>
</dbReference>
<comment type="subunit">
    <text evidence="4">Monomer.</text>
</comment>
<dbReference type="SUPFAM" id="SSF51445">
    <property type="entry name" value="(Trans)glycosidases"/>
    <property type="match status" value="1"/>
</dbReference>
<evidence type="ECO:0000259" key="15">
    <source>
        <dbReference type="Pfam" id="PF17753"/>
    </source>
</evidence>
<evidence type="ECO:0000259" key="14">
    <source>
        <dbReference type="Pfam" id="PF02836"/>
    </source>
</evidence>
<evidence type="ECO:0000256" key="13">
    <source>
        <dbReference type="ARBA" id="ARBA00033445"/>
    </source>
</evidence>
<dbReference type="FunFam" id="3.20.20.80:FF:000035">
    <property type="entry name" value="Mannosidase beta"/>
    <property type="match status" value="1"/>
</dbReference>
<dbReference type="GO" id="GO:0006516">
    <property type="term" value="P:glycoprotein catabolic process"/>
    <property type="evidence" value="ECO:0007669"/>
    <property type="project" value="TreeGrafter"/>
</dbReference>
<comment type="function">
    <text evidence="2">Exoglycosidase that cleaves the single beta-linked mannose residue from the non-reducing end of all N-linked glycoprotein oligosaccharides.</text>
</comment>
<dbReference type="Gene3D" id="3.20.20.80">
    <property type="entry name" value="Glycosidases"/>
    <property type="match status" value="1"/>
</dbReference>
<evidence type="ECO:0000256" key="10">
    <source>
        <dbReference type="ARBA" id="ARBA00023180"/>
    </source>
</evidence>
<keyword evidence="9" id="KW-1015">Disulfide bond</keyword>
<dbReference type="PANTHER" id="PTHR43730:SF1">
    <property type="entry name" value="BETA-MANNOSIDASE"/>
    <property type="match status" value="1"/>
</dbReference>
<evidence type="ECO:0000256" key="7">
    <source>
        <dbReference type="ARBA" id="ARBA00022729"/>
    </source>
</evidence>
<evidence type="ECO:0000256" key="8">
    <source>
        <dbReference type="ARBA" id="ARBA00022801"/>
    </source>
</evidence>
<protein>
    <recommendedName>
        <fullName evidence="6">Beta-mannosidase</fullName>
        <ecNumber evidence="5">3.2.1.25</ecNumber>
    </recommendedName>
    <alternativeName>
        <fullName evidence="12">Lysosomal beta A mannosidase</fullName>
    </alternativeName>
    <alternativeName>
        <fullName evidence="13">Mannanase</fullName>
    </alternativeName>
</protein>
<keyword evidence="11" id="KW-0326">Glycosidase</keyword>
<reference evidence="17" key="1">
    <citation type="submission" date="2021-01" db="UniProtKB">
        <authorList>
            <consortium name="EnsemblMetazoa"/>
        </authorList>
    </citation>
    <scope>IDENTIFICATION</scope>
</reference>
<evidence type="ECO:0000256" key="4">
    <source>
        <dbReference type="ARBA" id="ARBA00011245"/>
    </source>
</evidence>
<dbReference type="Pfam" id="PF02836">
    <property type="entry name" value="Glyco_hydro_2_C"/>
    <property type="match status" value="1"/>
</dbReference>
<dbReference type="InterPro" id="IPR013783">
    <property type="entry name" value="Ig-like_fold"/>
</dbReference>
<dbReference type="GO" id="GO:0005975">
    <property type="term" value="P:carbohydrate metabolic process"/>
    <property type="evidence" value="ECO:0007669"/>
    <property type="project" value="InterPro"/>
</dbReference>
<evidence type="ECO:0000256" key="12">
    <source>
        <dbReference type="ARBA" id="ARBA00032581"/>
    </source>
</evidence>
<dbReference type="Pfam" id="PF22666">
    <property type="entry name" value="Glyco_hydro_2_N2"/>
    <property type="match status" value="1"/>
</dbReference>
<keyword evidence="7" id="KW-0732">Signal</keyword>
<organism evidence="17 18">
    <name type="scientific">Clytia hemisphaerica</name>
    <dbReference type="NCBI Taxonomy" id="252671"/>
    <lineage>
        <taxon>Eukaryota</taxon>
        <taxon>Metazoa</taxon>
        <taxon>Cnidaria</taxon>
        <taxon>Hydrozoa</taxon>
        <taxon>Hydroidolina</taxon>
        <taxon>Leptothecata</taxon>
        <taxon>Obeliida</taxon>
        <taxon>Clytiidae</taxon>
        <taxon>Clytia</taxon>
    </lineage>
</organism>
<dbReference type="GO" id="GO:0004567">
    <property type="term" value="F:beta-mannosidase activity"/>
    <property type="evidence" value="ECO:0007669"/>
    <property type="project" value="UniProtKB-EC"/>
</dbReference>
<evidence type="ECO:0000259" key="16">
    <source>
        <dbReference type="Pfam" id="PF22666"/>
    </source>
</evidence>
<dbReference type="Proteomes" id="UP000594262">
    <property type="component" value="Unplaced"/>
</dbReference>
<evidence type="ECO:0000256" key="3">
    <source>
        <dbReference type="ARBA" id="ARBA00007401"/>
    </source>
</evidence>
<feature type="domain" description="Glycoside hydrolase family 2 catalytic" evidence="14">
    <location>
        <begin position="247"/>
        <end position="473"/>
    </location>
</feature>
<keyword evidence="10" id="KW-0325">Glycoprotein</keyword>
<dbReference type="InterPro" id="IPR050887">
    <property type="entry name" value="Beta-mannosidase_GH2"/>
</dbReference>
<proteinExistence type="inferred from homology"/>
<evidence type="ECO:0000313" key="18">
    <source>
        <dbReference type="Proteomes" id="UP000594262"/>
    </source>
</evidence>
<dbReference type="GeneID" id="136810599"/>